<keyword evidence="1" id="KW-0732">Signal</keyword>
<organism evidence="2 3">
    <name type="scientific">Theileria equi strain WA</name>
    <dbReference type="NCBI Taxonomy" id="1537102"/>
    <lineage>
        <taxon>Eukaryota</taxon>
        <taxon>Sar</taxon>
        <taxon>Alveolata</taxon>
        <taxon>Apicomplexa</taxon>
        <taxon>Aconoidasida</taxon>
        <taxon>Piroplasmida</taxon>
        <taxon>Theileriidae</taxon>
        <taxon>Theileria</taxon>
    </lineage>
</organism>
<feature type="signal peptide" evidence="1">
    <location>
        <begin position="1"/>
        <end position="20"/>
    </location>
</feature>
<dbReference type="EMBL" id="ACOU01000001">
    <property type="protein sequence ID" value="EKX74401.1"/>
    <property type="molecule type" value="Genomic_DNA"/>
</dbReference>
<sequence>MIFAKFAFTLLFSLATFSFAAELELRKLQESTETDLGLHVALETSHEIVVVWFKPFVGKEITKVIGDSHELWKAQKEGHELNELIVLAKVDVAAFAVISELTEQGGLLHHYLELDPKGGVRKEYTDFPAFLRLILTSLHRLGAVEALKPPYPDVPSHFLLRHLKIAGEKAAAQVSHDAPDAPAH</sequence>
<name>L1LGB3_THEEQ</name>
<feature type="chain" id="PRO_5003953343" evidence="1">
    <location>
        <begin position="21"/>
        <end position="184"/>
    </location>
</feature>
<gene>
    <name evidence="2" type="ORF">BEWA_044810</name>
</gene>
<evidence type="ECO:0000313" key="3">
    <source>
        <dbReference type="Proteomes" id="UP000031512"/>
    </source>
</evidence>
<dbReference type="KEGG" id="beq:BEWA_044810"/>
<comment type="caution">
    <text evidence="2">The sequence shown here is derived from an EMBL/GenBank/DDBJ whole genome shotgun (WGS) entry which is preliminary data.</text>
</comment>
<accession>L1LGB3</accession>
<reference evidence="2 3" key="1">
    <citation type="journal article" date="2012" name="BMC Genomics">
        <title>Comparative genomic analysis and phylogenetic position of Theileria equi.</title>
        <authorList>
            <person name="Kappmeyer L.S."/>
            <person name="Thiagarajan M."/>
            <person name="Herndon D.R."/>
            <person name="Ramsay J.D."/>
            <person name="Caler E."/>
            <person name="Djikeng A."/>
            <person name="Gillespie J.J."/>
            <person name="Lau A.O."/>
            <person name="Roalson E.H."/>
            <person name="Silva J.C."/>
            <person name="Silva M.G."/>
            <person name="Suarez C.E."/>
            <person name="Ueti M.W."/>
            <person name="Nene V.M."/>
            <person name="Mealey R.H."/>
            <person name="Knowles D.P."/>
            <person name="Brayton K.A."/>
        </authorList>
    </citation>
    <scope>NUCLEOTIDE SEQUENCE [LARGE SCALE GENOMIC DNA]</scope>
    <source>
        <strain evidence="2 3">WA</strain>
    </source>
</reference>
<dbReference type="AlphaFoldDB" id="L1LGB3"/>
<evidence type="ECO:0000256" key="1">
    <source>
        <dbReference type="SAM" id="SignalP"/>
    </source>
</evidence>
<evidence type="ECO:0000313" key="2">
    <source>
        <dbReference type="EMBL" id="EKX74401.1"/>
    </source>
</evidence>
<keyword evidence="3" id="KW-1185">Reference proteome</keyword>
<dbReference type="VEuPathDB" id="PiroplasmaDB:BEWA_044810"/>
<dbReference type="RefSeq" id="XP_004833853.1">
    <property type="nucleotide sequence ID" value="XM_004833796.1"/>
</dbReference>
<dbReference type="Proteomes" id="UP000031512">
    <property type="component" value="Unassembled WGS sequence"/>
</dbReference>
<protein>
    <submittedName>
        <fullName evidence="2">Signal peptide containing protein</fullName>
    </submittedName>
</protein>
<proteinExistence type="predicted"/>
<dbReference type="GeneID" id="15806708"/>